<dbReference type="InterPro" id="IPR003961">
    <property type="entry name" value="FN3_dom"/>
</dbReference>
<feature type="domain" description="Fibronectin type-III" evidence="2">
    <location>
        <begin position="627"/>
        <end position="715"/>
    </location>
</feature>
<evidence type="ECO:0000313" key="3">
    <source>
        <dbReference type="EMBL" id="AEF81777.1"/>
    </source>
</evidence>
<evidence type="ECO:0000256" key="1">
    <source>
        <dbReference type="SAM" id="SignalP"/>
    </source>
</evidence>
<feature type="domain" description="Fibronectin type-III" evidence="2">
    <location>
        <begin position="533"/>
        <end position="626"/>
    </location>
</feature>
<dbReference type="PANTHER" id="PTHR47135">
    <property type="entry name" value="FIBRONECTIN TYPE III DOMAIN-CONTAINING PROTEIN 7"/>
    <property type="match status" value="1"/>
</dbReference>
<feature type="domain" description="Fibronectin type-III" evidence="2">
    <location>
        <begin position="436"/>
        <end position="531"/>
    </location>
</feature>
<sequence>MGGGYMKKNAVMVLMAGILLALAGCSNPSSSGSPDTGPEDKPKTYVRLINPNVFPVSLYSDFSHLTLIARIGARESSIALERDANPQGAQFFPVYHISLEGVEFPYDGTAFIARIDAGTTTDIPIPNLSEVPETDRARPLVGNAYLKVQNAGASSLTLRRGSTEIRPEGMQSTILNGGETGLYVVSPGPVSSYSFRKNTVEQVDFPAGITEFTAGHFYSFQFNGAALIVVADRILTIDEALNEAENDDPGQQNIAPAMPAVIAGDGFITISWNTTAGAVGYEVYYGTGNTPPAVPAKTVQTATTVINGLANKTIYYVWVKAVYAAEKSDYSPMAQGTPWPGLERPEVPGALRIISGVEQLTINWDESGGAAFYDVYINVNPSPPSAYRLRVTEASAVLNALANGTIYYIWVKAGNSSGTSGFSPMEAGTPSLPLSPPAVPAAPVVIPGSGELSVQWLPVEMATAYEVWAGTSNNPSSAIKQGADIPASGELGTTITGLINGTVYSVWIRAKNNVGTSGFSLRSMGTPSAFAAAPAAPDGPVLTAGYSMLTLTWAPVEGALYYEVLIGVSPSITNAHTYQDAVDSVSLTINGLTNGTRYYAWVIAKNSAGTSGPSPAASEAPSVYLAVPETPGTPVINTGNTQLLVSWNAAPGAEEYEVYYGTGTPSTLWGTVSETSARISGLTNGTAYTVRIRSKNRTGVSDWSGTASGIPSGAGILSVVVGFNYGQITITGNSGNNGISKSSADGMSGSLSLSAVGYTNVVWYADGDTTQPITGGSITLDAANYDIQLHYITFTGNRNGVLYSREINFTVFD</sequence>
<keyword evidence="1" id="KW-0732">Signal</keyword>
<evidence type="ECO:0000259" key="2">
    <source>
        <dbReference type="PROSITE" id="PS50853"/>
    </source>
</evidence>
<dbReference type="PROSITE" id="PS51257">
    <property type="entry name" value="PROKAR_LIPOPROTEIN"/>
    <property type="match status" value="1"/>
</dbReference>
<reference evidence="3 4" key="2">
    <citation type="journal article" date="2011" name="ISME J.">
        <title>RNA-seq reveals cooperative metabolic interactions between two termite-gut spirochete species in co-culture.</title>
        <authorList>
            <person name="Rosenthal A.Z."/>
            <person name="Matson E.G."/>
            <person name="Eldar A."/>
            <person name="Leadbetter J.R."/>
        </authorList>
    </citation>
    <scope>NUCLEOTIDE SEQUENCE [LARGE SCALE GENOMIC DNA]</scope>
    <source>
        <strain evidence="4">ATCC BAA-888 / DSM 13862 / ZAS-9</strain>
    </source>
</reference>
<dbReference type="InterPro" id="IPR013783">
    <property type="entry name" value="Ig-like_fold"/>
</dbReference>
<accession>F5Y9A2</accession>
<dbReference type="SMART" id="SM00060">
    <property type="entry name" value="FN3"/>
    <property type="match status" value="5"/>
</dbReference>
<dbReference type="eggNOG" id="COG4733">
    <property type="taxonomic scope" value="Bacteria"/>
</dbReference>
<dbReference type="STRING" id="545695.TREAZ_2159"/>
<gene>
    <name evidence="3" type="ordered locus">TREAZ_2159</name>
</gene>
<dbReference type="OrthoDB" id="356522at2"/>
<dbReference type="PANTHER" id="PTHR47135:SF1">
    <property type="entry name" value="FIBRONECTIN TYPE III DOMAIN-CONTAINING PROTEIN 7"/>
    <property type="match status" value="1"/>
</dbReference>
<dbReference type="EMBL" id="CP001841">
    <property type="protein sequence ID" value="AEF81777.1"/>
    <property type="molecule type" value="Genomic_DNA"/>
</dbReference>
<dbReference type="AlphaFoldDB" id="F5Y9A2"/>
<feature type="signal peptide" evidence="1">
    <location>
        <begin position="1"/>
        <end position="23"/>
    </location>
</feature>
<reference evidence="4" key="1">
    <citation type="submission" date="2009-12" db="EMBL/GenBank/DDBJ databases">
        <title>Complete sequence of Treponema azotonutricium strain ZAS-9.</title>
        <authorList>
            <person name="Tetu S.G."/>
            <person name="Matson E."/>
            <person name="Ren Q."/>
            <person name="Seshadri R."/>
            <person name="Elbourne L."/>
            <person name="Hassan K.A."/>
            <person name="Durkin A."/>
            <person name="Radune D."/>
            <person name="Mohamoud Y."/>
            <person name="Shay R."/>
            <person name="Jin S."/>
            <person name="Zhang X."/>
            <person name="Lucey K."/>
            <person name="Ballor N.R."/>
            <person name="Ottesen E."/>
            <person name="Rosenthal R."/>
            <person name="Allen A."/>
            <person name="Leadbetter J.R."/>
            <person name="Paulsen I.T."/>
        </authorList>
    </citation>
    <scope>NUCLEOTIDE SEQUENCE [LARGE SCALE GENOMIC DNA]</scope>
    <source>
        <strain evidence="4">ATCC BAA-888 / DSM 13862 / ZAS-9</strain>
    </source>
</reference>
<dbReference type="Proteomes" id="UP000009222">
    <property type="component" value="Chromosome"/>
</dbReference>
<dbReference type="KEGG" id="taz:TREAZ_2159"/>
<name>F5Y9A2_LEAAZ</name>
<dbReference type="SUPFAM" id="SSF49265">
    <property type="entry name" value="Fibronectin type III"/>
    <property type="match status" value="3"/>
</dbReference>
<dbReference type="InParanoid" id="F5Y9A2"/>
<proteinExistence type="predicted"/>
<dbReference type="InterPro" id="IPR036116">
    <property type="entry name" value="FN3_sf"/>
</dbReference>
<keyword evidence="4" id="KW-1185">Reference proteome</keyword>
<dbReference type="HOGENOM" id="CLU_347114_0_0_12"/>
<organism evidence="3 4">
    <name type="scientific">Leadbettera azotonutricia (strain ATCC BAA-888 / DSM 13862 / ZAS-9)</name>
    <name type="common">Treponema azotonutricium</name>
    <dbReference type="NCBI Taxonomy" id="545695"/>
    <lineage>
        <taxon>Bacteria</taxon>
        <taxon>Pseudomonadati</taxon>
        <taxon>Spirochaetota</taxon>
        <taxon>Spirochaetia</taxon>
        <taxon>Spirochaetales</taxon>
        <taxon>Breznakiellaceae</taxon>
        <taxon>Leadbettera</taxon>
    </lineage>
</organism>
<dbReference type="Gene3D" id="2.60.40.10">
    <property type="entry name" value="Immunoglobulins"/>
    <property type="match status" value="5"/>
</dbReference>
<dbReference type="Pfam" id="PF00041">
    <property type="entry name" value="fn3"/>
    <property type="match status" value="1"/>
</dbReference>
<dbReference type="PROSITE" id="PS50853">
    <property type="entry name" value="FN3"/>
    <property type="match status" value="5"/>
</dbReference>
<protein>
    <submittedName>
        <fullName evidence="3">Fibronectin type III domain protein</fullName>
    </submittedName>
</protein>
<feature type="domain" description="Fibronectin type-III" evidence="2">
    <location>
        <begin position="255"/>
        <end position="341"/>
    </location>
</feature>
<feature type="chain" id="PRO_5003335776" evidence="1">
    <location>
        <begin position="24"/>
        <end position="813"/>
    </location>
</feature>
<dbReference type="CDD" id="cd00063">
    <property type="entry name" value="FN3"/>
    <property type="match status" value="4"/>
</dbReference>
<evidence type="ECO:0000313" key="4">
    <source>
        <dbReference type="Proteomes" id="UP000009222"/>
    </source>
</evidence>
<feature type="domain" description="Fibronectin type-III" evidence="2">
    <location>
        <begin position="344"/>
        <end position="434"/>
    </location>
</feature>